<proteinExistence type="predicted"/>
<reference evidence="1" key="2">
    <citation type="submission" date="2020-11" db="EMBL/GenBank/DDBJ databases">
        <authorList>
            <person name="McCartney M.A."/>
            <person name="Auch B."/>
            <person name="Kono T."/>
            <person name="Mallez S."/>
            <person name="Becker A."/>
            <person name="Gohl D.M."/>
            <person name="Silverstein K.A.T."/>
            <person name="Koren S."/>
            <person name="Bechman K.B."/>
            <person name="Herman A."/>
            <person name="Abrahante J.E."/>
            <person name="Garbe J."/>
        </authorList>
    </citation>
    <scope>NUCLEOTIDE SEQUENCE</scope>
    <source>
        <strain evidence="1">Duluth1</strain>
        <tissue evidence="1">Whole animal</tissue>
    </source>
</reference>
<gene>
    <name evidence="1" type="ORF">DPMN_150614</name>
</gene>
<dbReference type="EMBL" id="JAIWYP010000007">
    <property type="protein sequence ID" value="KAH3797039.1"/>
    <property type="molecule type" value="Genomic_DNA"/>
</dbReference>
<keyword evidence="2" id="KW-1185">Reference proteome</keyword>
<organism evidence="1 2">
    <name type="scientific">Dreissena polymorpha</name>
    <name type="common">Zebra mussel</name>
    <name type="synonym">Mytilus polymorpha</name>
    <dbReference type="NCBI Taxonomy" id="45954"/>
    <lineage>
        <taxon>Eukaryota</taxon>
        <taxon>Metazoa</taxon>
        <taxon>Spiralia</taxon>
        <taxon>Lophotrochozoa</taxon>
        <taxon>Mollusca</taxon>
        <taxon>Bivalvia</taxon>
        <taxon>Autobranchia</taxon>
        <taxon>Heteroconchia</taxon>
        <taxon>Euheterodonta</taxon>
        <taxon>Imparidentia</taxon>
        <taxon>Neoheterodontei</taxon>
        <taxon>Myida</taxon>
        <taxon>Dreissenoidea</taxon>
        <taxon>Dreissenidae</taxon>
        <taxon>Dreissena</taxon>
    </lineage>
</organism>
<dbReference type="AlphaFoldDB" id="A0A9D4FG18"/>
<dbReference type="Proteomes" id="UP000828390">
    <property type="component" value="Unassembled WGS sequence"/>
</dbReference>
<sequence>MSTILLEHEYNTIGLTCGNIEPHNSSCSIGENIAFHHVTAKSKLRQIMDGAQSVRCTSRSAAYTSQRKVLKAIFQYHLYKQINTCQ</sequence>
<comment type="caution">
    <text evidence="1">The sequence shown here is derived from an EMBL/GenBank/DDBJ whole genome shotgun (WGS) entry which is preliminary data.</text>
</comment>
<name>A0A9D4FG18_DREPO</name>
<accession>A0A9D4FG18</accession>
<evidence type="ECO:0000313" key="2">
    <source>
        <dbReference type="Proteomes" id="UP000828390"/>
    </source>
</evidence>
<protein>
    <submittedName>
        <fullName evidence="1">Uncharacterized protein</fullName>
    </submittedName>
</protein>
<evidence type="ECO:0000313" key="1">
    <source>
        <dbReference type="EMBL" id="KAH3797039.1"/>
    </source>
</evidence>
<reference evidence="1" key="1">
    <citation type="journal article" date="2019" name="bioRxiv">
        <title>The Genome of the Zebra Mussel, Dreissena polymorpha: A Resource for Invasive Species Research.</title>
        <authorList>
            <person name="McCartney M.A."/>
            <person name="Auch B."/>
            <person name="Kono T."/>
            <person name="Mallez S."/>
            <person name="Zhang Y."/>
            <person name="Obille A."/>
            <person name="Becker A."/>
            <person name="Abrahante J.E."/>
            <person name="Garbe J."/>
            <person name="Badalamenti J.P."/>
            <person name="Herman A."/>
            <person name="Mangelson H."/>
            <person name="Liachko I."/>
            <person name="Sullivan S."/>
            <person name="Sone E.D."/>
            <person name="Koren S."/>
            <person name="Silverstein K.A.T."/>
            <person name="Beckman K.B."/>
            <person name="Gohl D.M."/>
        </authorList>
    </citation>
    <scope>NUCLEOTIDE SEQUENCE</scope>
    <source>
        <strain evidence="1">Duluth1</strain>
        <tissue evidence="1">Whole animal</tissue>
    </source>
</reference>